<protein>
    <submittedName>
        <fullName evidence="4">TIGR01777 family protein</fullName>
    </submittedName>
</protein>
<dbReference type="InterPro" id="IPR001509">
    <property type="entry name" value="Epimerase_deHydtase"/>
</dbReference>
<evidence type="ECO:0000259" key="3">
    <source>
        <dbReference type="Pfam" id="PF08338"/>
    </source>
</evidence>
<dbReference type="PANTHER" id="PTHR11092">
    <property type="entry name" value="SUGAR NUCLEOTIDE EPIMERASE RELATED"/>
    <property type="match status" value="1"/>
</dbReference>
<comment type="caution">
    <text evidence="4">The sequence shown here is derived from an EMBL/GenBank/DDBJ whole genome shotgun (WGS) entry which is preliminary data.</text>
</comment>
<evidence type="ECO:0000313" key="4">
    <source>
        <dbReference type="EMBL" id="KAA0257397.1"/>
    </source>
</evidence>
<dbReference type="Pfam" id="PF08338">
    <property type="entry name" value="DUF1731"/>
    <property type="match status" value="1"/>
</dbReference>
<dbReference type="Gene3D" id="3.40.50.720">
    <property type="entry name" value="NAD(P)-binding Rossmann-like Domain"/>
    <property type="match status" value="1"/>
</dbReference>
<dbReference type="InterPro" id="IPR013549">
    <property type="entry name" value="DUF1731"/>
</dbReference>
<dbReference type="SUPFAM" id="SSF51735">
    <property type="entry name" value="NAD(P)-binding Rossmann-fold domains"/>
    <property type="match status" value="1"/>
</dbReference>
<evidence type="ECO:0000259" key="2">
    <source>
        <dbReference type="Pfam" id="PF01370"/>
    </source>
</evidence>
<organism evidence="4 5">
    <name type="scientific">Deferribacter autotrophicus</name>
    <dbReference type="NCBI Taxonomy" id="500465"/>
    <lineage>
        <taxon>Bacteria</taxon>
        <taxon>Pseudomonadati</taxon>
        <taxon>Deferribacterota</taxon>
        <taxon>Deferribacteres</taxon>
        <taxon>Deferribacterales</taxon>
        <taxon>Deferribacteraceae</taxon>
        <taxon>Deferribacter</taxon>
    </lineage>
</organism>
<dbReference type="OrthoDB" id="9801773at2"/>
<reference evidence="4 5" key="1">
    <citation type="submission" date="2019-06" db="EMBL/GenBank/DDBJ databases">
        <title>Genomic insights into carbon and energy metabolism of Deferribacter autotrophicus revealed new metabolic traits in the phylum Deferribacteres.</title>
        <authorList>
            <person name="Slobodkin A.I."/>
            <person name="Slobodkina G.B."/>
            <person name="Allioux M."/>
            <person name="Alain K."/>
            <person name="Jebbar M."/>
            <person name="Shadrin V."/>
            <person name="Kublanov I.V."/>
            <person name="Toshchakov S.V."/>
            <person name="Bonch-Osmolovskaya E.A."/>
        </authorList>
    </citation>
    <scope>NUCLEOTIDE SEQUENCE [LARGE SCALE GENOMIC DNA]</scope>
    <source>
        <strain evidence="4 5">SL50</strain>
    </source>
</reference>
<evidence type="ECO:0000256" key="1">
    <source>
        <dbReference type="ARBA" id="ARBA00009353"/>
    </source>
</evidence>
<feature type="domain" description="DUF1731" evidence="3">
    <location>
        <begin position="234"/>
        <end position="280"/>
    </location>
</feature>
<comment type="similarity">
    <text evidence="1">Belongs to the NAD(P)-dependent epimerase/dehydratase family. SDR39U1 subfamily.</text>
</comment>
<dbReference type="NCBIfam" id="TIGR01777">
    <property type="entry name" value="yfcH"/>
    <property type="match status" value="1"/>
</dbReference>
<dbReference type="Pfam" id="PF01370">
    <property type="entry name" value="Epimerase"/>
    <property type="match status" value="1"/>
</dbReference>
<dbReference type="InterPro" id="IPR010099">
    <property type="entry name" value="SDR39U1"/>
</dbReference>
<dbReference type="Proteomes" id="UP000322876">
    <property type="component" value="Unassembled WGS sequence"/>
</dbReference>
<sequence>MKIAISGHRGFIGKNFINKYKTKYEFIFLNRKDLYTPEALLNKIDSADIIINLAGAPILKRWTKKYKNIIVDSRVIPTKNIVAAMSKLKNKPKRFLSASAIGIYTSEIQCDEYTCKINNDFLSYVCQIWENEALKAEEYGISTSILRFGVVLGKNGGTFPRMILPFKLGIGGKIASGKQVISWIHIEDCIRAMDHIIEKNINKEVNIVAPNPVTNYEFTKIAGNILKRPTVLTIPSFILKLVYGEGADILLKTQNVLPKILLESGFKFEFPDIISALKDLLL</sequence>
<feature type="domain" description="NAD-dependent epimerase/dehydratase" evidence="2">
    <location>
        <begin position="3"/>
        <end position="207"/>
    </location>
</feature>
<evidence type="ECO:0000313" key="5">
    <source>
        <dbReference type="Proteomes" id="UP000322876"/>
    </source>
</evidence>
<dbReference type="AlphaFoldDB" id="A0A5A8F1U7"/>
<keyword evidence="5" id="KW-1185">Reference proteome</keyword>
<dbReference type="EMBL" id="VFJB01000008">
    <property type="protein sequence ID" value="KAA0257397.1"/>
    <property type="molecule type" value="Genomic_DNA"/>
</dbReference>
<proteinExistence type="inferred from homology"/>
<dbReference type="PANTHER" id="PTHR11092:SF0">
    <property type="entry name" value="EPIMERASE FAMILY PROTEIN SDR39U1"/>
    <property type="match status" value="1"/>
</dbReference>
<name>A0A5A8F1U7_9BACT</name>
<gene>
    <name evidence="4" type="ORF">FHQ18_10135</name>
</gene>
<dbReference type="InterPro" id="IPR036291">
    <property type="entry name" value="NAD(P)-bd_dom_sf"/>
</dbReference>
<dbReference type="RefSeq" id="WP_149267069.1">
    <property type="nucleotide sequence ID" value="NZ_VFJB01000008.1"/>
</dbReference>
<accession>A0A5A8F1U7</accession>